<protein>
    <submittedName>
        <fullName evidence="1">Uncharacterized protein</fullName>
    </submittedName>
</protein>
<evidence type="ECO:0000313" key="2">
    <source>
        <dbReference type="Proteomes" id="UP000032180"/>
    </source>
</evidence>
<keyword evidence="2" id="KW-1185">Reference proteome</keyword>
<proteinExistence type="predicted"/>
<dbReference type="EnsemblPlants" id="LPERR12G14370.1">
    <property type="protein sequence ID" value="LPERR12G14370.1"/>
    <property type="gene ID" value="LPERR12G14370"/>
</dbReference>
<reference evidence="1" key="3">
    <citation type="submission" date="2015-04" db="UniProtKB">
        <authorList>
            <consortium name="EnsemblPlants"/>
        </authorList>
    </citation>
    <scope>IDENTIFICATION</scope>
</reference>
<name>A0A0D9Y0X5_9ORYZ</name>
<dbReference type="Gramene" id="LPERR12G14370.1">
    <property type="protein sequence ID" value="LPERR12G14370.1"/>
    <property type="gene ID" value="LPERR12G14370"/>
</dbReference>
<reference evidence="2" key="2">
    <citation type="submission" date="2013-12" db="EMBL/GenBank/DDBJ databases">
        <authorList>
            <person name="Yu Y."/>
            <person name="Lee S."/>
            <person name="de Baynast K."/>
            <person name="Wissotski M."/>
            <person name="Liu L."/>
            <person name="Talag J."/>
            <person name="Goicoechea J."/>
            <person name="Angelova A."/>
            <person name="Jetty R."/>
            <person name="Kudrna D."/>
            <person name="Golser W."/>
            <person name="Rivera L."/>
            <person name="Zhang J."/>
            <person name="Wing R."/>
        </authorList>
    </citation>
    <scope>NUCLEOTIDE SEQUENCE</scope>
</reference>
<accession>A0A0D9Y0X5</accession>
<reference evidence="1 2" key="1">
    <citation type="submission" date="2012-08" db="EMBL/GenBank/DDBJ databases">
        <title>Oryza genome evolution.</title>
        <authorList>
            <person name="Wing R.A."/>
        </authorList>
    </citation>
    <scope>NUCLEOTIDE SEQUENCE</scope>
</reference>
<sequence>MSTNCNTSSTFIPLPEEAAMRGGCRIDDDFLDHNPSRSVSVTTSGVITLVCIDTNNRGSG</sequence>
<dbReference type="AlphaFoldDB" id="A0A0D9Y0X5"/>
<dbReference type="Proteomes" id="UP000032180">
    <property type="component" value="Chromosome 12"/>
</dbReference>
<dbReference type="HOGENOM" id="CLU_2945002_0_0_1"/>
<organism evidence="1 2">
    <name type="scientific">Leersia perrieri</name>
    <dbReference type="NCBI Taxonomy" id="77586"/>
    <lineage>
        <taxon>Eukaryota</taxon>
        <taxon>Viridiplantae</taxon>
        <taxon>Streptophyta</taxon>
        <taxon>Embryophyta</taxon>
        <taxon>Tracheophyta</taxon>
        <taxon>Spermatophyta</taxon>
        <taxon>Magnoliopsida</taxon>
        <taxon>Liliopsida</taxon>
        <taxon>Poales</taxon>
        <taxon>Poaceae</taxon>
        <taxon>BOP clade</taxon>
        <taxon>Oryzoideae</taxon>
        <taxon>Oryzeae</taxon>
        <taxon>Oryzinae</taxon>
        <taxon>Leersia</taxon>
    </lineage>
</organism>
<evidence type="ECO:0000313" key="1">
    <source>
        <dbReference type="EnsemblPlants" id="LPERR12G14370.1"/>
    </source>
</evidence>